<evidence type="ECO:0000313" key="3">
    <source>
        <dbReference type="Proteomes" id="UP001341840"/>
    </source>
</evidence>
<dbReference type="InterPro" id="IPR012677">
    <property type="entry name" value="Nucleotide-bd_a/b_plait_sf"/>
</dbReference>
<accession>A0ABU6WDN0</accession>
<dbReference type="SUPFAM" id="SSF54928">
    <property type="entry name" value="RNA-binding domain, RBD"/>
    <property type="match status" value="1"/>
</dbReference>
<sequence length="383" mass="43720">MSAEEIRGRVLGGFAHGEREGRVWTHIGPNKGERTSWRDIVIGRRGEQPFWNGKRNGYWNRQPRWKNGNTSKHAKVGIDWRNWKSLEQGSHFVFVDNLPAQITKRGLHSEFGEYGEILDIFISRKVRRGKRLIAKMASYGRKPRRAEVWKWKESLANVYSENHRRQVTVGPSTSQQELLERSIVAECFQPIKFCVVVDAFEGLTKELGKIECRDLGPYRTGNLNGNVEKGVAGDYGVAIAYMDWLTVMCNEIEFEVYVKEFGAKVLSQQVHPEDDIISHELENSFELISPENMEVPVGKEVEVEKSEPALGCVNLTIGYSHCPKKPTTNDSILETESMRNKLSGQDIDEGGYGARYEEGEIEEHMRNKMEKSHAHVENKGQLL</sequence>
<gene>
    <name evidence="2" type="ORF">PIB30_027258</name>
</gene>
<dbReference type="InterPro" id="IPR000504">
    <property type="entry name" value="RRM_dom"/>
</dbReference>
<organism evidence="2 3">
    <name type="scientific">Stylosanthes scabra</name>
    <dbReference type="NCBI Taxonomy" id="79078"/>
    <lineage>
        <taxon>Eukaryota</taxon>
        <taxon>Viridiplantae</taxon>
        <taxon>Streptophyta</taxon>
        <taxon>Embryophyta</taxon>
        <taxon>Tracheophyta</taxon>
        <taxon>Spermatophyta</taxon>
        <taxon>Magnoliopsida</taxon>
        <taxon>eudicotyledons</taxon>
        <taxon>Gunneridae</taxon>
        <taxon>Pentapetalae</taxon>
        <taxon>rosids</taxon>
        <taxon>fabids</taxon>
        <taxon>Fabales</taxon>
        <taxon>Fabaceae</taxon>
        <taxon>Papilionoideae</taxon>
        <taxon>50 kb inversion clade</taxon>
        <taxon>dalbergioids sensu lato</taxon>
        <taxon>Dalbergieae</taxon>
        <taxon>Pterocarpus clade</taxon>
        <taxon>Stylosanthes</taxon>
    </lineage>
</organism>
<evidence type="ECO:0000313" key="2">
    <source>
        <dbReference type="EMBL" id="MED6182288.1"/>
    </source>
</evidence>
<dbReference type="InterPro" id="IPR035979">
    <property type="entry name" value="RBD_domain_sf"/>
</dbReference>
<evidence type="ECO:0000259" key="1">
    <source>
        <dbReference type="Pfam" id="PF00076"/>
    </source>
</evidence>
<dbReference type="Proteomes" id="UP001341840">
    <property type="component" value="Unassembled WGS sequence"/>
</dbReference>
<dbReference type="Pfam" id="PF00076">
    <property type="entry name" value="RRM_1"/>
    <property type="match status" value="1"/>
</dbReference>
<protein>
    <recommendedName>
        <fullName evidence="1">RRM domain-containing protein</fullName>
    </recommendedName>
</protein>
<dbReference type="Gene3D" id="3.30.70.330">
    <property type="match status" value="1"/>
</dbReference>
<comment type="caution">
    <text evidence="2">The sequence shown here is derived from an EMBL/GenBank/DDBJ whole genome shotgun (WGS) entry which is preliminary data.</text>
</comment>
<name>A0ABU6WDN0_9FABA</name>
<dbReference type="EMBL" id="JASCZI010181347">
    <property type="protein sequence ID" value="MED6182288.1"/>
    <property type="molecule type" value="Genomic_DNA"/>
</dbReference>
<reference evidence="2 3" key="1">
    <citation type="journal article" date="2023" name="Plants (Basel)">
        <title>Bridging the Gap: Combining Genomics and Transcriptomics Approaches to Understand Stylosanthes scabra, an Orphan Legume from the Brazilian Caatinga.</title>
        <authorList>
            <person name="Ferreira-Neto J.R.C."/>
            <person name="da Silva M.D."/>
            <person name="Binneck E."/>
            <person name="de Melo N.F."/>
            <person name="da Silva R.H."/>
            <person name="de Melo A.L.T.M."/>
            <person name="Pandolfi V."/>
            <person name="Bustamante F.O."/>
            <person name="Brasileiro-Vidal A.C."/>
            <person name="Benko-Iseppon A.M."/>
        </authorList>
    </citation>
    <scope>NUCLEOTIDE SEQUENCE [LARGE SCALE GENOMIC DNA]</scope>
    <source>
        <tissue evidence="2">Leaves</tissue>
    </source>
</reference>
<dbReference type="CDD" id="cd00590">
    <property type="entry name" value="RRM_SF"/>
    <property type="match status" value="1"/>
</dbReference>
<proteinExistence type="predicted"/>
<feature type="domain" description="RRM" evidence="1">
    <location>
        <begin position="93"/>
        <end position="130"/>
    </location>
</feature>
<keyword evidence="3" id="KW-1185">Reference proteome</keyword>